<reference evidence="1 2" key="1">
    <citation type="submission" date="2018-10" db="EMBL/GenBank/DDBJ databases">
        <title>Histidinibacterium lentulum gen. nov., sp. nov., a marine bacterium from the culture broth of Picochlorum sp. 122.</title>
        <authorList>
            <person name="Wang G."/>
        </authorList>
    </citation>
    <scope>NUCLEOTIDE SEQUENCE [LARGE SCALE GENOMIC DNA]</scope>
    <source>
        <strain evidence="1 2">B17</strain>
    </source>
</reference>
<dbReference type="RefSeq" id="WP_123640589.1">
    <property type="nucleotide sequence ID" value="NZ_ML119081.1"/>
</dbReference>
<evidence type="ECO:0000313" key="2">
    <source>
        <dbReference type="Proteomes" id="UP000268016"/>
    </source>
</evidence>
<evidence type="ECO:0000313" key="1">
    <source>
        <dbReference type="EMBL" id="ROU04181.1"/>
    </source>
</evidence>
<name>A0A3N2R9V1_9RHOB</name>
<accession>A0A3N2R9V1</accession>
<gene>
    <name evidence="1" type="ORF">EAT49_01965</name>
</gene>
<organism evidence="1 2">
    <name type="scientific">Histidinibacterium lentulum</name>
    <dbReference type="NCBI Taxonomy" id="2480588"/>
    <lineage>
        <taxon>Bacteria</taxon>
        <taxon>Pseudomonadati</taxon>
        <taxon>Pseudomonadota</taxon>
        <taxon>Alphaproteobacteria</taxon>
        <taxon>Rhodobacterales</taxon>
        <taxon>Paracoccaceae</taxon>
        <taxon>Histidinibacterium</taxon>
    </lineage>
</organism>
<dbReference type="Proteomes" id="UP000268016">
    <property type="component" value="Unassembled WGS sequence"/>
</dbReference>
<protein>
    <submittedName>
        <fullName evidence="1">Uncharacterized protein</fullName>
    </submittedName>
</protein>
<dbReference type="OrthoDB" id="7875218at2"/>
<keyword evidence="2" id="KW-1185">Reference proteome</keyword>
<sequence>MQDLYGMVSALRRPRLLVTAARFGLDDYIRDIHLPRILRMAGSSLPRTGTALIRLLDIEESMDARRRAGAADYSVARHVEVLVAVMAETRLLAVFRPGPVAGPSEPG</sequence>
<dbReference type="AlphaFoldDB" id="A0A3N2R9V1"/>
<proteinExistence type="predicted"/>
<dbReference type="InterPro" id="IPR045516">
    <property type="entry name" value="DUF6477"/>
</dbReference>
<comment type="caution">
    <text evidence="1">The sequence shown here is derived from an EMBL/GenBank/DDBJ whole genome shotgun (WGS) entry which is preliminary data.</text>
</comment>
<dbReference type="EMBL" id="RDRB01000001">
    <property type="protein sequence ID" value="ROU04181.1"/>
    <property type="molecule type" value="Genomic_DNA"/>
</dbReference>
<dbReference type="Pfam" id="PF20083">
    <property type="entry name" value="DUF6477"/>
    <property type="match status" value="1"/>
</dbReference>